<protein>
    <submittedName>
        <fullName evidence="1">Uncharacterized protein</fullName>
    </submittedName>
</protein>
<name>A0AA35JH34_SACK1</name>
<gene>
    <name evidence="1" type="primary">SKDI06G0560</name>
    <name evidence="1" type="ORF">SKDI_06G0560</name>
</gene>
<dbReference type="Proteomes" id="UP001162087">
    <property type="component" value="Chromosome 6"/>
</dbReference>
<dbReference type="OrthoDB" id="4041977at2759"/>
<accession>A0AA35JH34</accession>
<sequence>MSKRRPKRSIAPSSPDFYESLQFQNDGYIKVRELVSHVVIEKNIVLNTTMNKTMVQHTPEPIANGAAYKLTRWKKRINCISKDLANNEVKTRKRDRVLEWLRRNLLKEDIEILSHKKKSSSIDSHFLPSQVVVGCSRELSKPASPQILKDAEFSAKENVVERRFNISSCPVKRNFNTLVFEVDGDGGTYYSSLRDSYKNTIKRPINPSSSQFFVGKQHRTNF</sequence>
<evidence type="ECO:0000313" key="2">
    <source>
        <dbReference type="Proteomes" id="UP001162087"/>
    </source>
</evidence>
<reference evidence="1" key="1">
    <citation type="submission" date="2022-10" db="EMBL/GenBank/DDBJ databases">
        <authorList>
            <person name="Byrne P K."/>
        </authorList>
    </citation>
    <scope>NUCLEOTIDE SEQUENCE</scope>
    <source>
        <strain evidence="1">IFO1802</strain>
    </source>
</reference>
<organism evidence="1 2">
    <name type="scientific">Saccharomyces kudriavzevii (strain ATCC MYA-4449 / AS 2.2408 / CBS 8840 / NBRC 1802 / NCYC 2889)</name>
    <name type="common">Yeast</name>
    <dbReference type="NCBI Taxonomy" id="226230"/>
    <lineage>
        <taxon>Eukaryota</taxon>
        <taxon>Fungi</taxon>
        <taxon>Dikarya</taxon>
        <taxon>Ascomycota</taxon>
        <taxon>Saccharomycotina</taxon>
        <taxon>Saccharomycetes</taxon>
        <taxon>Saccharomycetales</taxon>
        <taxon>Saccharomycetaceae</taxon>
        <taxon>Saccharomyces</taxon>
    </lineage>
</organism>
<evidence type="ECO:0000313" key="1">
    <source>
        <dbReference type="EMBL" id="CAI4060927.1"/>
    </source>
</evidence>
<proteinExistence type="predicted"/>
<dbReference type="EMBL" id="OX365901">
    <property type="protein sequence ID" value="CAI4060927.1"/>
    <property type="molecule type" value="Genomic_DNA"/>
</dbReference>
<keyword evidence="2" id="KW-1185">Reference proteome</keyword>